<proteinExistence type="predicted"/>
<gene>
    <name evidence="1" type="ORF">KCG48_10425</name>
</gene>
<dbReference type="RefSeq" id="WP_211802158.1">
    <property type="nucleotide sequence ID" value="NZ_JAGSCS010000014.1"/>
</dbReference>
<comment type="caution">
    <text evidence="1">The sequence shown here is derived from an EMBL/GenBank/DDBJ whole genome shotgun (WGS) entry which is preliminary data.</text>
</comment>
<sequence>MYQWGNTKLKVVPGSYTPPHAVRKRTVLDLIPGADISTPSSVLQDGGRDRKQAAFSGFTVSLAEYNLLYDDYLASVQRVFIGPSGENMTAMIWELSPATRVFDGKYEYNMTLMEV</sequence>
<protein>
    <submittedName>
        <fullName evidence="1">Uncharacterized protein</fullName>
    </submittedName>
</protein>
<organism evidence="1 2">
    <name type="scientific">Proteiniclasticum sediminis</name>
    <dbReference type="NCBI Taxonomy" id="2804028"/>
    <lineage>
        <taxon>Bacteria</taxon>
        <taxon>Bacillati</taxon>
        <taxon>Bacillota</taxon>
        <taxon>Clostridia</taxon>
        <taxon>Eubacteriales</taxon>
        <taxon>Clostridiaceae</taxon>
        <taxon>Proteiniclasticum</taxon>
    </lineage>
</organism>
<dbReference type="Proteomes" id="UP000675379">
    <property type="component" value="Unassembled WGS sequence"/>
</dbReference>
<dbReference type="EMBL" id="JAGSCS010000014">
    <property type="protein sequence ID" value="MBR0576747.1"/>
    <property type="molecule type" value="Genomic_DNA"/>
</dbReference>
<name>A0A941HRY7_9CLOT</name>
<evidence type="ECO:0000313" key="1">
    <source>
        <dbReference type="EMBL" id="MBR0576747.1"/>
    </source>
</evidence>
<evidence type="ECO:0000313" key="2">
    <source>
        <dbReference type="Proteomes" id="UP000675379"/>
    </source>
</evidence>
<keyword evidence="2" id="KW-1185">Reference proteome</keyword>
<accession>A0A941HRY7</accession>
<dbReference type="AlphaFoldDB" id="A0A941HRY7"/>
<reference evidence="1" key="1">
    <citation type="submission" date="2021-04" db="EMBL/GenBank/DDBJ databases">
        <title>Proteiniclasticum sedimins sp. nov., an obligate anaerobic bacterium isolated from anaerobic sludge.</title>
        <authorList>
            <person name="Liu J."/>
        </authorList>
    </citation>
    <scope>NUCLEOTIDE SEQUENCE</scope>
    <source>
        <strain evidence="1">BAD-10</strain>
    </source>
</reference>